<dbReference type="AlphaFoldDB" id="S9VMK1"/>
<proteinExistence type="predicted"/>
<gene>
    <name evidence="1" type="ORF">STCU_07177</name>
</gene>
<name>S9VMK1_9TRYP</name>
<dbReference type="Proteomes" id="UP000015354">
    <property type="component" value="Unassembled WGS sequence"/>
</dbReference>
<dbReference type="EMBL" id="ATMH01007177">
    <property type="protein sequence ID" value="EPY24445.1"/>
    <property type="molecule type" value="Genomic_DNA"/>
</dbReference>
<keyword evidence="2" id="KW-1185">Reference proteome</keyword>
<dbReference type="InterPro" id="IPR011990">
    <property type="entry name" value="TPR-like_helical_dom_sf"/>
</dbReference>
<dbReference type="Gene3D" id="1.25.40.10">
    <property type="entry name" value="Tetratricopeptide repeat domain"/>
    <property type="match status" value="1"/>
</dbReference>
<organism evidence="1 2">
    <name type="scientific">Strigomonas culicis</name>
    <dbReference type="NCBI Taxonomy" id="28005"/>
    <lineage>
        <taxon>Eukaryota</taxon>
        <taxon>Discoba</taxon>
        <taxon>Euglenozoa</taxon>
        <taxon>Kinetoplastea</taxon>
        <taxon>Metakinetoplastina</taxon>
        <taxon>Trypanosomatida</taxon>
        <taxon>Trypanosomatidae</taxon>
        <taxon>Strigomonadinae</taxon>
        <taxon>Strigomonas</taxon>
    </lineage>
</organism>
<evidence type="ECO:0000313" key="2">
    <source>
        <dbReference type="Proteomes" id="UP000015354"/>
    </source>
</evidence>
<comment type="caution">
    <text evidence="1">The sequence shown here is derived from an EMBL/GenBank/DDBJ whole genome shotgun (WGS) entry which is preliminary data.</text>
</comment>
<dbReference type="SUPFAM" id="SSF48452">
    <property type="entry name" value="TPR-like"/>
    <property type="match status" value="1"/>
</dbReference>
<dbReference type="OrthoDB" id="271647at2759"/>
<evidence type="ECO:0000313" key="1">
    <source>
        <dbReference type="EMBL" id="EPY24445.1"/>
    </source>
</evidence>
<reference evidence="1 2" key="1">
    <citation type="journal article" date="2013" name="PLoS ONE">
        <title>Predicting the Proteins of Angomonas deanei, Strigomonas culicis and Their Respective Endosymbionts Reveals New Aspects of the Trypanosomatidae Family.</title>
        <authorList>
            <person name="Motta M.C."/>
            <person name="Martins A.C."/>
            <person name="de Souza S.S."/>
            <person name="Catta-Preta C.M."/>
            <person name="Silva R."/>
            <person name="Klein C.C."/>
            <person name="de Almeida L.G."/>
            <person name="de Lima Cunha O."/>
            <person name="Ciapina L.P."/>
            <person name="Brocchi M."/>
            <person name="Colabardini A.C."/>
            <person name="de Araujo Lima B."/>
            <person name="Machado C.R."/>
            <person name="de Almeida Soares C.M."/>
            <person name="Probst C.M."/>
            <person name="de Menezes C.B."/>
            <person name="Thompson C.E."/>
            <person name="Bartholomeu D.C."/>
            <person name="Gradia D.F."/>
            <person name="Pavoni D.P."/>
            <person name="Grisard E.C."/>
            <person name="Fantinatti-Garboggini F."/>
            <person name="Marchini F.K."/>
            <person name="Rodrigues-Luiz G.F."/>
            <person name="Wagner G."/>
            <person name="Goldman G.H."/>
            <person name="Fietto J.L."/>
            <person name="Elias M.C."/>
            <person name="Goldman M.H."/>
            <person name="Sagot M.F."/>
            <person name="Pereira M."/>
            <person name="Stoco P.H."/>
            <person name="de Mendonca-Neto R.P."/>
            <person name="Teixeira S.M."/>
            <person name="Maciel T.E."/>
            <person name="de Oliveira Mendes T.A."/>
            <person name="Urmenyi T.P."/>
            <person name="de Souza W."/>
            <person name="Schenkman S."/>
            <person name="de Vasconcelos A.T."/>
        </authorList>
    </citation>
    <scope>NUCLEOTIDE SEQUENCE [LARGE SCALE GENOMIC DNA]</scope>
</reference>
<protein>
    <submittedName>
        <fullName evidence="1">Uncharacterized protein</fullName>
    </submittedName>
</protein>
<sequence length="394" mass="44615">MAVASFYGAHAHFYLGYMCEMQLQEPALSQRRTAALREAATEHYAIARANEAYVLSYERNVEEAIAAADYRVALRLLHYLQKMAPDNADYYLTAAHVCHLMEDTEGEWVALSEALARGQSSSARRATVLARGMVFAEKVRDYSRAIRDFTIAINIVADEPQDRCTPIAYLNRAEAFRSRAKTTDSMSPHEDRSASLDDYRRFVESVQEVKTAEGCTDADICDPQFITDAMIILAAGAFEQENYWDANMYFSTAITRGWRPVPPHEALGAEAQAEVDLYDKVYLSAARCVIEENSPVSDPFKVTYASRDWSSSDAKRAKASDKKDAERTVPSLPSLLFMVLDTHYTELRALEPTMFTKLENQFLALWDPYRTEMNRRKEEANGTRGSRRSKRHVS</sequence>
<accession>S9VMK1</accession>